<protein>
    <submittedName>
        <fullName evidence="7">NAD(P)/FAD-dependent oxidoreductase</fullName>
    </submittedName>
</protein>
<dbReference type="SUPFAM" id="SSF51905">
    <property type="entry name" value="FAD/NAD(P)-binding domain"/>
    <property type="match status" value="1"/>
</dbReference>
<keyword evidence="4" id="KW-0521">NADP</keyword>
<comment type="caution">
    <text evidence="7">The sequence shown here is derived from an EMBL/GenBank/DDBJ whole genome shotgun (WGS) entry which is preliminary data.</text>
</comment>
<gene>
    <name evidence="7" type="ORF">JJB11_04470</name>
</gene>
<dbReference type="GO" id="GO:0016491">
    <property type="term" value="F:oxidoreductase activity"/>
    <property type="evidence" value="ECO:0007669"/>
    <property type="project" value="InterPro"/>
</dbReference>
<dbReference type="PANTHER" id="PTHR46091:SF3">
    <property type="entry name" value="AMINE OXIDASE DOMAIN-CONTAINING PROTEIN"/>
    <property type="match status" value="1"/>
</dbReference>
<keyword evidence="8" id="KW-1185">Reference proteome</keyword>
<accession>A0A934TPY3</accession>
<evidence type="ECO:0000256" key="4">
    <source>
        <dbReference type="ARBA" id="ARBA00022857"/>
    </source>
</evidence>
<evidence type="ECO:0000256" key="3">
    <source>
        <dbReference type="ARBA" id="ARBA00022827"/>
    </source>
</evidence>
<organism evidence="7 8">
    <name type="scientific">Ramlibacter ginsenosidimutans</name>
    <dbReference type="NCBI Taxonomy" id="502333"/>
    <lineage>
        <taxon>Bacteria</taxon>
        <taxon>Pseudomonadati</taxon>
        <taxon>Pseudomonadota</taxon>
        <taxon>Betaproteobacteria</taxon>
        <taxon>Burkholderiales</taxon>
        <taxon>Comamonadaceae</taxon>
        <taxon>Ramlibacter</taxon>
    </lineage>
</organism>
<dbReference type="AlphaFoldDB" id="A0A934TPY3"/>
<keyword evidence="1" id="KW-0285">Flavoprotein</keyword>
<dbReference type="InterPro" id="IPR002937">
    <property type="entry name" value="Amino_oxidase"/>
</dbReference>
<keyword evidence="3" id="KW-0274">FAD</keyword>
<reference evidence="7" key="2">
    <citation type="submission" date="2021-01" db="EMBL/GenBank/DDBJ databases">
        <authorList>
            <person name="Kang M."/>
        </authorList>
    </citation>
    <scope>NUCLEOTIDE SEQUENCE</scope>
    <source>
        <strain evidence="7">KACC 17527</strain>
    </source>
</reference>
<feature type="domain" description="Amine oxidase" evidence="6">
    <location>
        <begin position="11"/>
        <end position="497"/>
    </location>
</feature>
<dbReference type="PANTHER" id="PTHR46091">
    <property type="entry name" value="BLR7054 PROTEIN"/>
    <property type="match status" value="1"/>
</dbReference>
<dbReference type="RefSeq" id="WP_201166680.1">
    <property type="nucleotide sequence ID" value="NZ_JAEPWM010000001.1"/>
</dbReference>
<dbReference type="Proteomes" id="UP000630528">
    <property type="component" value="Unassembled WGS sequence"/>
</dbReference>
<dbReference type="EMBL" id="JAEPWM010000001">
    <property type="protein sequence ID" value="MBK6005339.1"/>
    <property type="molecule type" value="Genomic_DNA"/>
</dbReference>
<keyword evidence="5" id="KW-0520">NAD</keyword>
<dbReference type="Pfam" id="PF01593">
    <property type="entry name" value="Amino_oxidase"/>
    <property type="match status" value="1"/>
</dbReference>
<evidence type="ECO:0000313" key="8">
    <source>
        <dbReference type="Proteomes" id="UP000630528"/>
    </source>
</evidence>
<name>A0A934TPY3_9BURK</name>
<evidence type="ECO:0000313" key="7">
    <source>
        <dbReference type="EMBL" id="MBK6005339.1"/>
    </source>
</evidence>
<keyword evidence="2" id="KW-0732">Signal</keyword>
<dbReference type="Gene3D" id="3.50.50.60">
    <property type="entry name" value="FAD/NAD(P)-binding domain"/>
    <property type="match status" value="2"/>
</dbReference>
<proteinExistence type="predicted"/>
<evidence type="ECO:0000259" key="6">
    <source>
        <dbReference type="Pfam" id="PF01593"/>
    </source>
</evidence>
<evidence type="ECO:0000256" key="1">
    <source>
        <dbReference type="ARBA" id="ARBA00022630"/>
    </source>
</evidence>
<dbReference type="InterPro" id="IPR036188">
    <property type="entry name" value="FAD/NAD-bd_sf"/>
</dbReference>
<reference evidence="7" key="1">
    <citation type="journal article" date="2012" name="J. Microbiol. Biotechnol.">
        <title>Ramlibacter ginsenosidimutans sp. nov., with ginsenoside-converting activity.</title>
        <authorList>
            <person name="Wang L."/>
            <person name="An D.S."/>
            <person name="Kim S.G."/>
            <person name="Jin F.X."/>
            <person name="Kim S.C."/>
            <person name="Lee S.T."/>
            <person name="Im W.T."/>
        </authorList>
    </citation>
    <scope>NUCLEOTIDE SEQUENCE</scope>
    <source>
        <strain evidence="7">KACC 17527</strain>
    </source>
</reference>
<sequence>MWDAIVIGSGIGGLGAAAALARKGRRVLVLEQHTVAGGLTQTFRRGDWHFAPGVHYIGGVSPQPGPAGRFGRLLAWLTHDALRFTLCANPYDIVRLPGFEFGIPHPESAYRAALLARFPQQAAAIDGWFAACKAARSAAFGVFAQHAAPAWVAWLMRQWHGGEAGDWARRTLAQELARVQDPQLRAVLGARWADYGAPPAQAPFLEHALVTGAYDAGAWYPVGGPGRFAAALVPVIEAAGGEVRLDCDVRQIHAAQGHVRGVEFTHGQRRLREDAEHVVSAMGVANTVACLPPTEAADWQETVRGLAPGLSCIALYLGFDGDIAAAGASSANQWIYESDDIGCVWKHPQREDAPGLFVSFPSLKDPVGAGKPTAELVVAADAAPFAPWFGPSAAPRPGGYGEFKAAIERRLLAQFGRHFPALQPLLRYHELATPVTQQRYVRSPQGAMYGIEMSAERFTTPALRVRTPLAGLLLAGQDVTSPGVEGAFMGGMLAAAALEPSLWPLLQSA</sequence>
<evidence type="ECO:0000256" key="5">
    <source>
        <dbReference type="ARBA" id="ARBA00023027"/>
    </source>
</evidence>
<evidence type="ECO:0000256" key="2">
    <source>
        <dbReference type="ARBA" id="ARBA00022729"/>
    </source>
</evidence>
<dbReference type="InterPro" id="IPR052206">
    <property type="entry name" value="Retinol_saturase"/>
</dbReference>